<reference evidence="1 2" key="1">
    <citation type="submission" date="2016-10" db="EMBL/GenBank/DDBJ databases">
        <authorList>
            <person name="de Groot N.N."/>
        </authorList>
    </citation>
    <scope>NUCLEOTIDE SEQUENCE [LARGE SCALE GENOMIC DNA]</scope>
    <source>
        <strain evidence="1 2">743A</strain>
    </source>
</reference>
<protein>
    <submittedName>
        <fullName evidence="1">Uncharacterized protein</fullName>
    </submittedName>
</protein>
<dbReference type="Proteomes" id="UP000199659">
    <property type="component" value="Unassembled WGS sequence"/>
</dbReference>
<proteinExistence type="predicted"/>
<evidence type="ECO:0000313" key="1">
    <source>
        <dbReference type="EMBL" id="SFR93544.1"/>
    </source>
</evidence>
<keyword evidence="2" id="KW-1185">Reference proteome</keyword>
<accession>A0A1I6KQS5</accession>
<dbReference type="STRING" id="37658.SAMN05661086_02590"/>
<gene>
    <name evidence="1" type="ORF">SAMN05661086_02590</name>
</gene>
<evidence type="ECO:0000313" key="2">
    <source>
        <dbReference type="Proteomes" id="UP000199659"/>
    </source>
</evidence>
<organism evidence="1 2">
    <name type="scientific">Anaeromicropila populeti</name>
    <dbReference type="NCBI Taxonomy" id="37658"/>
    <lineage>
        <taxon>Bacteria</taxon>
        <taxon>Bacillati</taxon>
        <taxon>Bacillota</taxon>
        <taxon>Clostridia</taxon>
        <taxon>Lachnospirales</taxon>
        <taxon>Lachnospiraceae</taxon>
        <taxon>Anaeromicropila</taxon>
    </lineage>
</organism>
<sequence>MCTMYYVIDLQIELLKMLKTRKVNAYPAFIAIQKREEYKTFMSNFGKHFINVY</sequence>
<dbReference type="AlphaFoldDB" id="A0A1I6KQS5"/>
<dbReference type="EMBL" id="FOYZ01000010">
    <property type="protein sequence ID" value="SFR93544.1"/>
    <property type="molecule type" value="Genomic_DNA"/>
</dbReference>
<name>A0A1I6KQS5_9FIRM</name>